<organism evidence="1">
    <name type="scientific">Strombidinopsis acuminata</name>
    <dbReference type="NCBI Taxonomy" id="141414"/>
    <lineage>
        <taxon>Eukaryota</taxon>
        <taxon>Sar</taxon>
        <taxon>Alveolata</taxon>
        <taxon>Ciliophora</taxon>
        <taxon>Intramacronucleata</taxon>
        <taxon>Spirotrichea</taxon>
        <taxon>Choreotrichia</taxon>
        <taxon>Choreotrichida</taxon>
        <taxon>Strombidinopsidae</taxon>
        <taxon>Strombidinopsis</taxon>
    </lineage>
</organism>
<sequence>MPPKVQKKVVFPIESPDQFRDLANPELNKKLSVIEMHLDWCGNATCMDQNYRSLYFSFDMPEQRIDFWTCAEGNIPEEIMANLKNGPLTCKPRFLILAEGEIKEEVDGADYTKIVQASNKYIPQLDD</sequence>
<evidence type="ECO:0008006" key="2">
    <source>
        <dbReference type="Google" id="ProtNLM"/>
    </source>
</evidence>
<protein>
    <recommendedName>
        <fullName evidence="2">Thioredoxin domain-containing protein</fullName>
    </recommendedName>
</protein>
<accession>A0A7S3TXA8</accession>
<gene>
    <name evidence="1" type="ORF">SACU0126_LOCUS31309</name>
</gene>
<dbReference type="EMBL" id="HBIQ01098220">
    <property type="protein sequence ID" value="CAE0596415.1"/>
    <property type="molecule type" value="Transcribed_RNA"/>
</dbReference>
<dbReference type="AlphaFoldDB" id="A0A7S3TXA8"/>
<proteinExistence type="predicted"/>
<reference evidence="1" key="1">
    <citation type="submission" date="2021-01" db="EMBL/GenBank/DDBJ databases">
        <authorList>
            <person name="Corre E."/>
            <person name="Pelletier E."/>
            <person name="Niang G."/>
            <person name="Scheremetjew M."/>
            <person name="Finn R."/>
            <person name="Kale V."/>
            <person name="Holt S."/>
            <person name="Cochrane G."/>
            <person name="Meng A."/>
            <person name="Brown T."/>
            <person name="Cohen L."/>
        </authorList>
    </citation>
    <scope>NUCLEOTIDE SEQUENCE</scope>
    <source>
        <strain evidence="1">SPMC142</strain>
    </source>
</reference>
<evidence type="ECO:0000313" key="1">
    <source>
        <dbReference type="EMBL" id="CAE0596415.1"/>
    </source>
</evidence>
<name>A0A7S3TXA8_9SPIT</name>